<dbReference type="InterPro" id="IPR036388">
    <property type="entry name" value="WH-like_DNA-bd_sf"/>
</dbReference>
<reference evidence="1" key="1">
    <citation type="journal article" date="2014" name="Front. Microbiol.">
        <title>High frequency of phylogenetically diverse reductive dehalogenase-homologous genes in deep subseafloor sedimentary metagenomes.</title>
        <authorList>
            <person name="Kawai M."/>
            <person name="Futagami T."/>
            <person name="Toyoda A."/>
            <person name="Takaki Y."/>
            <person name="Nishi S."/>
            <person name="Hori S."/>
            <person name="Arai W."/>
            <person name="Tsubouchi T."/>
            <person name="Morono Y."/>
            <person name="Uchiyama I."/>
            <person name="Ito T."/>
            <person name="Fujiyama A."/>
            <person name="Inagaki F."/>
            <person name="Takami H."/>
        </authorList>
    </citation>
    <scope>NUCLEOTIDE SEQUENCE</scope>
    <source>
        <strain evidence="1">Expedition CK06-06</strain>
    </source>
</reference>
<accession>X1DD61</accession>
<dbReference type="SUPFAM" id="SSF46785">
    <property type="entry name" value="Winged helix' DNA-binding domain"/>
    <property type="match status" value="1"/>
</dbReference>
<proteinExistence type="predicted"/>
<gene>
    <name evidence="1" type="ORF">S01H4_49883</name>
</gene>
<name>X1DD61_9ZZZZ</name>
<sequence>MTVKKLVGIKRGEEKRFAVLEEMALNGPMTAYGGGKRLNIPLQTIQRIFKELKKCGLISLFREKPFKETTKKTYGLTPVGFALSLGSKKVYIKFDQVVATWAKEEKLQGIPQTPAPEHQEATVAGITKEQWIHIASGLSHIYNRPEEIPSEVLLLIGAIIADVKGEGEMLWEIIPELMKLPSAKKAREKLAAMVRKWAIGTKRVAASLLDDVSK</sequence>
<organism evidence="1">
    <name type="scientific">marine sediment metagenome</name>
    <dbReference type="NCBI Taxonomy" id="412755"/>
    <lineage>
        <taxon>unclassified sequences</taxon>
        <taxon>metagenomes</taxon>
        <taxon>ecological metagenomes</taxon>
    </lineage>
</organism>
<dbReference type="Gene3D" id="1.10.10.10">
    <property type="entry name" value="Winged helix-like DNA-binding domain superfamily/Winged helix DNA-binding domain"/>
    <property type="match status" value="1"/>
</dbReference>
<evidence type="ECO:0000313" key="1">
    <source>
        <dbReference type="EMBL" id="GAH02969.1"/>
    </source>
</evidence>
<dbReference type="EMBL" id="BART01028261">
    <property type="protein sequence ID" value="GAH02969.1"/>
    <property type="molecule type" value="Genomic_DNA"/>
</dbReference>
<protein>
    <submittedName>
        <fullName evidence="1">Uncharacterized protein</fullName>
    </submittedName>
</protein>
<dbReference type="InterPro" id="IPR036390">
    <property type="entry name" value="WH_DNA-bd_sf"/>
</dbReference>
<dbReference type="AlphaFoldDB" id="X1DD61"/>
<comment type="caution">
    <text evidence="1">The sequence shown here is derived from an EMBL/GenBank/DDBJ whole genome shotgun (WGS) entry which is preliminary data.</text>
</comment>